<dbReference type="Pfam" id="PF13349">
    <property type="entry name" value="DUF4097"/>
    <property type="match status" value="1"/>
</dbReference>
<dbReference type="RefSeq" id="WP_378296575.1">
    <property type="nucleotide sequence ID" value="NZ_JBHTJA010000005.1"/>
</dbReference>
<protein>
    <submittedName>
        <fullName evidence="2">DUF4097 domain-containing protein</fullName>
    </submittedName>
</protein>
<dbReference type="EMBL" id="JBHTJA010000005">
    <property type="protein sequence ID" value="MFD0899696.1"/>
    <property type="molecule type" value="Genomic_DNA"/>
</dbReference>
<dbReference type="Gene3D" id="2.160.20.120">
    <property type="match status" value="1"/>
</dbReference>
<dbReference type="Proteomes" id="UP001596972">
    <property type="component" value="Unassembled WGS sequence"/>
</dbReference>
<dbReference type="InterPro" id="IPR025164">
    <property type="entry name" value="Toastrack_DUF4097"/>
</dbReference>
<organism evidence="2 3">
    <name type="scientific">Actinomadura sediminis</name>
    <dbReference type="NCBI Taxonomy" id="1038904"/>
    <lineage>
        <taxon>Bacteria</taxon>
        <taxon>Bacillati</taxon>
        <taxon>Actinomycetota</taxon>
        <taxon>Actinomycetes</taxon>
        <taxon>Streptosporangiales</taxon>
        <taxon>Thermomonosporaceae</taxon>
        <taxon>Actinomadura</taxon>
    </lineage>
</organism>
<evidence type="ECO:0000259" key="1">
    <source>
        <dbReference type="Pfam" id="PF13349"/>
    </source>
</evidence>
<gene>
    <name evidence="2" type="ORF">ACFQ11_04795</name>
</gene>
<feature type="domain" description="DUF4097" evidence="1">
    <location>
        <begin position="72"/>
        <end position="264"/>
    </location>
</feature>
<evidence type="ECO:0000313" key="2">
    <source>
        <dbReference type="EMBL" id="MFD0899696.1"/>
    </source>
</evidence>
<accession>A0ABW3EHB5</accession>
<reference evidence="3" key="1">
    <citation type="journal article" date="2019" name="Int. J. Syst. Evol. Microbiol.">
        <title>The Global Catalogue of Microorganisms (GCM) 10K type strain sequencing project: providing services to taxonomists for standard genome sequencing and annotation.</title>
        <authorList>
            <consortium name="The Broad Institute Genomics Platform"/>
            <consortium name="The Broad Institute Genome Sequencing Center for Infectious Disease"/>
            <person name="Wu L."/>
            <person name="Ma J."/>
        </authorList>
    </citation>
    <scope>NUCLEOTIDE SEQUENCE [LARGE SCALE GENOMIC DNA]</scope>
    <source>
        <strain evidence="3">JCM 31202</strain>
    </source>
</reference>
<sequence length="293" mass="30755">MQTSSKGHEKNVHVYTFDTPDEIAAAVETAGGLVRFRAADRADTVVDVRPSDPAREFDVQAAEETRVEFEAGRLSVKTPRYTVRSLVGSPPSVEVTIDLPTGSHVEAKSGGHFRAEGRLGDTDLDTAAGFVRLQETGRLKVRAAAGEISVQRASGHIEVVSAAAKIRLGEITGTASVKASNGDITIGDVAGDARLVNANGDVLIGRSRAELHAKTAHGSVRIGEAVSGSATLETGFGEVEVGVPEGTAAWLEVSSDYGNVRSELEAADDPGGAAEMVEIRARTRFADILVRRA</sequence>
<proteinExistence type="predicted"/>
<name>A0ABW3EHB5_9ACTN</name>
<keyword evidence="3" id="KW-1185">Reference proteome</keyword>
<comment type="caution">
    <text evidence="2">The sequence shown here is derived from an EMBL/GenBank/DDBJ whole genome shotgun (WGS) entry which is preliminary data.</text>
</comment>
<evidence type="ECO:0000313" key="3">
    <source>
        <dbReference type="Proteomes" id="UP001596972"/>
    </source>
</evidence>